<feature type="transmembrane region" description="Helical" evidence="9">
    <location>
        <begin position="198"/>
        <end position="219"/>
    </location>
</feature>
<feature type="transmembrane region" description="Helical" evidence="9">
    <location>
        <begin position="61"/>
        <end position="82"/>
    </location>
</feature>
<dbReference type="InterPro" id="IPR001851">
    <property type="entry name" value="ABC_transp_permease"/>
</dbReference>
<keyword evidence="3" id="KW-1003">Cell membrane</keyword>
<accession>A0A7L6N516</accession>
<feature type="transmembrane region" description="Helical" evidence="9">
    <location>
        <begin position="142"/>
        <end position="169"/>
    </location>
</feature>
<dbReference type="EMBL" id="CP051151">
    <property type="protein sequence ID" value="QLY40095.1"/>
    <property type="molecule type" value="Genomic_DNA"/>
</dbReference>
<name>A0A7L6N516_9MOLU</name>
<dbReference type="CDD" id="cd06582">
    <property type="entry name" value="TM_PBP1_LivH_like"/>
    <property type="match status" value="1"/>
</dbReference>
<dbReference type="RefSeq" id="WP_312032593.1">
    <property type="nucleotide sequence ID" value="NZ_CP051151.1"/>
</dbReference>
<evidence type="ECO:0000256" key="5">
    <source>
        <dbReference type="ARBA" id="ARBA00022970"/>
    </source>
</evidence>
<organism evidence="10 11">
    <name type="scientific">Hujiaoplasma nucleasis</name>
    <dbReference type="NCBI Taxonomy" id="2725268"/>
    <lineage>
        <taxon>Bacteria</taxon>
        <taxon>Bacillati</taxon>
        <taxon>Mycoplasmatota</taxon>
        <taxon>Mollicutes</taxon>
        <taxon>Candidatus Izemoplasmatales</taxon>
        <taxon>Hujiaoplasmataceae</taxon>
        <taxon>Hujiaoplasma</taxon>
    </lineage>
</organism>
<keyword evidence="2" id="KW-0813">Transport</keyword>
<evidence type="ECO:0000256" key="1">
    <source>
        <dbReference type="ARBA" id="ARBA00004651"/>
    </source>
</evidence>
<dbReference type="GO" id="GO:0022857">
    <property type="term" value="F:transmembrane transporter activity"/>
    <property type="evidence" value="ECO:0007669"/>
    <property type="project" value="InterPro"/>
</dbReference>
<evidence type="ECO:0000256" key="6">
    <source>
        <dbReference type="ARBA" id="ARBA00022989"/>
    </source>
</evidence>
<evidence type="ECO:0000256" key="8">
    <source>
        <dbReference type="ARBA" id="ARBA00037998"/>
    </source>
</evidence>
<keyword evidence="7 9" id="KW-0472">Membrane</keyword>
<protein>
    <submittedName>
        <fullName evidence="10">Branched-chain amino acid ABC transporter permease</fullName>
    </submittedName>
</protein>
<evidence type="ECO:0000256" key="4">
    <source>
        <dbReference type="ARBA" id="ARBA00022692"/>
    </source>
</evidence>
<evidence type="ECO:0000313" key="11">
    <source>
        <dbReference type="Proteomes" id="UP000512167"/>
    </source>
</evidence>
<feature type="transmembrane region" description="Helical" evidence="9">
    <location>
        <begin position="6"/>
        <end position="31"/>
    </location>
</feature>
<comment type="subcellular location">
    <subcellularLocation>
        <location evidence="1">Cell membrane</location>
        <topology evidence="1">Multi-pass membrane protein</topology>
    </subcellularLocation>
</comment>
<dbReference type="Proteomes" id="UP000512167">
    <property type="component" value="Chromosome"/>
</dbReference>
<keyword evidence="4 9" id="KW-0812">Transmembrane</keyword>
<feature type="transmembrane region" description="Helical" evidence="9">
    <location>
        <begin position="281"/>
        <end position="299"/>
    </location>
</feature>
<evidence type="ECO:0000256" key="9">
    <source>
        <dbReference type="SAM" id="Phobius"/>
    </source>
</evidence>
<evidence type="ECO:0000313" key="10">
    <source>
        <dbReference type="EMBL" id="QLY40095.1"/>
    </source>
</evidence>
<evidence type="ECO:0000256" key="3">
    <source>
        <dbReference type="ARBA" id="ARBA00022475"/>
    </source>
</evidence>
<dbReference type="PANTHER" id="PTHR11795">
    <property type="entry name" value="BRANCHED-CHAIN AMINO ACID TRANSPORT SYSTEM PERMEASE PROTEIN LIVH"/>
    <property type="match status" value="1"/>
</dbReference>
<keyword evidence="6 9" id="KW-1133">Transmembrane helix</keyword>
<dbReference type="KEGG" id="tbk:HF295_04145"/>
<evidence type="ECO:0000256" key="2">
    <source>
        <dbReference type="ARBA" id="ARBA00022448"/>
    </source>
</evidence>
<dbReference type="GO" id="GO:0005886">
    <property type="term" value="C:plasma membrane"/>
    <property type="evidence" value="ECO:0007669"/>
    <property type="project" value="UniProtKB-SubCell"/>
</dbReference>
<keyword evidence="5" id="KW-0029">Amino-acid transport</keyword>
<sequence>MSLSTIITLLFSSLRLGSIVALAALGIVLIFRTSKATNFAQGTIGTMNAYVAAYFTMVKGYHWLVAVSLALVAAFITGIVIDKLFIRPAKKANIVGKQILTFGIIMILTGIMNFDKGIFKDLFPSVPIRPEPLFPISLRVNILGAGIEVNTIFIFTVTLVLLAFVFWFIQKTKWGLATRVTASSEETAMLMGVPTKTVTMFSWAFAAMLGALAGIFLSSRVAMDPLLLVSVQVGAFFAGVFGGFTTFHGPVIAAYLIGFVINISSYFTSSVLRKDALYAEVAVYLLILVILYFKPYGLFGKKPTRKV</sequence>
<proteinExistence type="inferred from homology"/>
<comment type="similarity">
    <text evidence="8">Belongs to the binding-protein-dependent transport system permease family. LivHM subfamily.</text>
</comment>
<dbReference type="GO" id="GO:0006865">
    <property type="term" value="P:amino acid transport"/>
    <property type="evidence" value="ECO:0007669"/>
    <property type="project" value="UniProtKB-KW"/>
</dbReference>
<feature type="transmembrane region" description="Helical" evidence="9">
    <location>
        <begin position="94"/>
        <end position="114"/>
    </location>
</feature>
<dbReference type="PANTHER" id="PTHR11795:SF451">
    <property type="entry name" value="ABC TRANSPORTER PERMEASE PROTEIN"/>
    <property type="match status" value="1"/>
</dbReference>
<reference evidence="10 11" key="1">
    <citation type="submission" date="2020-04" db="EMBL/GenBank/DDBJ databases">
        <authorList>
            <person name="Zheng R.K."/>
            <person name="Sun C.M."/>
        </authorList>
    </citation>
    <scope>NUCLEOTIDE SEQUENCE [LARGE SCALE GENOMIC DNA]</scope>
    <source>
        <strain evidence="11">zrk29</strain>
    </source>
</reference>
<dbReference type="AlphaFoldDB" id="A0A7L6N516"/>
<dbReference type="Pfam" id="PF02653">
    <property type="entry name" value="BPD_transp_2"/>
    <property type="match status" value="1"/>
</dbReference>
<keyword evidence="11" id="KW-1185">Reference proteome</keyword>
<evidence type="ECO:0000256" key="7">
    <source>
        <dbReference type="ARBA" id="ARBA00023136"/>
    </source>
</evidence>
<gene>
    <name evidence="10" type="ORF">HF295_04145</name>
</gene>
<dbReference type="InterPro" id="IPR052157">
    <property type="entry name" value="BCAA_transport_permease"/>
</dbReference>